<gene>
    <name evidence="3" type="ORF">ACFFJ3_23660</name>
</gene>
<dbReference type="PANTHER" id="PTHR42709">
    <property type="entry name" value="ALKALINE PHOSPHATASE LIKE PROTEIN"/>
    <property type="match status" value="1"/>
</dbReference>
<feature type="transmembrane region" description="Helical" evidence="1">
    <location>
        <begin position="161"/>
        <end position="181"/>
    </location>
</feature>
<feature type="transmembrane region" description="Helical" evidence="1">
    <location>
        <begin position="123"/>
        <end position="146"/>
    </location>
</feature>
<dbReference type="Pfam" id="PF09335">
    <property type="entry name" value="VTT_dom"/>
    <property type="match status" value="1"/>
</dbReference>
<feature type="transmembrane region" description="Helical" evidence="1">
    <location>
        <begin position="12"/>
        <end position="35"/>
    </location>
</feature>
<evidence type="ECO:0000313" key="3">
    <source>
        <dbReference type="EMBL" id="MFC0229457.1"/>
    </source>
</evidence>
<feature type="transmembrane region" description="Helical" evidence="1">
    <location>
        <begin position="42"/>
        <end position="63"/>
    </location>
</feature>
<keyword evidence="1" id="KW-0472">Membrane</keyword>
<accession>A0ABV6EKD3</accession>
<feature type="domain" description="VTT" evidence="2">
    <location>
        <begin position="24"/>
        <end position="144"/>
    </location>
</feature>
<proteinExistence type="predicted"/>
<protein>
    <submittedName>
        <fullName evidence="3">DedA family protein</fullName>
    </submittedName>
</protein>
<sequence length="187" mass="20963">MTDLSHYITQYGYWALFIGCLLEGETITLLGGIAAHNGLLRLPLVMAVVALGGTLGDQLLYFAGRYFGGRVLIRMKNQQSRIERAQKLIASHPVLFVIGVRFMYGFRIIGPVLIGASKLRPSLFIPLNILGAILWATLFVLFGYFGGQAISNFVSGTDKKLYSLLFCLLVITAILLLRYYWRRRKAR</sequence>
<evidence type="ECO:0000259" key="2">
    <source>
        <dbReference type="Pfam" id="PF09335"/>
    </source>
</evidence>
<dbReference type="RefSeq" id="WP_380680738.1">
    <property type="nucleotide sequence ID" value="NZ_CP173186.1"/>
</dbReference>
<keyword evidence="4" id="KW-1185">Reference proteome</keyword>
<evidence type="ECO:0000313" key="4">
    <source>
        <dbReference type="Proteomes" id="UP001589792"/>
    </source>
</evidence>
<reference evidence="3 4" key="1">
    <citation type="submission" date="2024-09" db="EMBL/GenBank/DDBJ databases">
        <authorList>
            <person name="Sun Q."/>
            <person name="Mori K."/>
        </authorList>
    </citation>
    <scope>NUCLEOTIDE SEQUENCE [LARGE SCALE GENOMIC DNA]</scope>
    <source>
        <strain evidence="3 4">CCM 8626</strain>
    </source>
</reference>
<comment type="caution">
    <text evidence="3">The sequence shown here is derived from an EMBL/GenBank/DDBJ whole genome shotgun (WGS) entry which is preliminary data.</text>
</comment>
<keyword evidence="1" id="KW-0812">Transmembrane</keyword>
<name>A0ABV6EKD3_9GAMM</name>
<dbReference type="InterPro" id="IPR032816">
    <property type="entry name" value="VTT_dom"/>
</dbReference>
<organism evidence="3 4">
    <name type="scientific">Serratia aquatilis</name>
    <dbReference type="NCBI Taxonomy" id="1737515"/>
    <lineage>
        <taxon>Bacteria</taxon>
        <taxon>Pseudomonadati</taxon>
        <taxon>Pseudomonadota</taxon>
        <taxon>Gammaproteobacteria</taxon>
        <taxon>Enterobacterales</taxon>
        <taxon>Yersiniaceae</taxon>
        <taxon>Serratia</taxon>
    </lineage>
</organism>
<feature type="transmembrane region" description="Helical" evidence="1">
    <location>
        <begin position="94"/>
        <end position="116"/>
    </location>
</feature>
<dbReference type="PANTHER" id="PTHR42709:SF2">
    <property type="entry name" value="INNER MEMBRANE PROTEIN YOHD"/>
    <property type="match status" value="1"/>
</dbReference>
<dbReference type="EMBL" id="JBHLXG010000038">
    <property type="protein sequence ID" value="MFC0229457.1"/>
    <property type="molecule type" value="Genomic_DNA"/>
</dbReference>
<evidence type="ECO:0000256" key="1">
    <source>
        <dbReference type="SAM" id="Phobius"/>
    </source>
</evidence>
<dbReference type="InterPro" id="IPR051311">
    <property type="entry name" value="DedA_domain"/>
</dbReference>
<keyword evidence="1" id="KW-1133">Transmembrane helix</keyword>
<dbReference type="Proteomes" id="UP001589792">
    <property type="component" value="Unassembled WGS sequence"/>
</dbReference>